<dbReference type="RefSeq" id="WP_153713697.1">
    <property type="nucleotide sequence ID" value="NZ_CP045871.1"/>
</dbReference>
<feature type="compositionally biased region" description="Polar residues" evidence="1">
    <location>
        <begin position="168"/>
        <end position="192"/>
    </location>
</feature>
<dbReference type="KEGG" id="llp:GH975_06230"/>
<evidence type="ECO:0008006" key="5">
    <source>
        <dbReference type="Google" id="ProtNLM"/>
    </source>
</evidence>
<evidence type="ECO:0000313" key="3">
    <source>
        <dbReference type="EMBL" id="QGG80193.1"/>
    </source>
</evidence>
<feature type="region of interest" description="Disordered" evidence="1">
    <location>
        <begin position="164"/>
        <end position="217"/>
    </location>
</feature>
<organism evidence="3 4">
    <name type="scientific">Litorivicinus lipolyticus</name>
    <dbReference type="NCBI Taxonomy" id="418701"/>
    <lineage>
        <taxon>Bacteria</taxon>
        <taxon>Pseudomonadati</taxon>
        <taxon>Pseudomonadota</taxon>
        <taxon>Gammaproteobacteria</taxon>
        <taxon>Oceanospirillales</taxon>
        <taxon>Litorivicinaceae</taxon>
        <taxon>Litorivicinus</taxon>
    </lineage>
</organism>
<proteinExistence type="predicted"/>
<name>A0A5Q2QAC6_9GAMM</name>
<feature type="compositionally biased region" description="Polar residues" evidence="1">
    <location>
        <begin position="202"/>
        <end position="217"/>
    </location>
</feature>
<reference evidence="3 4" key="1">
    <citation type="submission" date="2019-11" db="EMBL/GenBank/DDBJ databases">
        <authorList>
            <person name="Khan S.A."/>
            <person name="Jeon C.O."/>
            <person name="Chun B.H."/>
        </authorList>
    </citation>
    <scope>NUCLEOTIDE SEQUENCE [LARGE SCALE GENOMIC DNA]</scope>
    <source>
        <strain evidence="3 4">IMCC 1097</strain>
    </source>
</reference>
<feature type="chain" id="PRO_5024449687" description="Curli production assembly/transport component CsgG" evidence="2">
    <location>
        <begin position="28"/>
        <end position="378"/>
    </location>
</feature>
<sequence length="378" mass="40426">MQNLLIKRVCVLIASLYLLGFGSVASAQEYKFAYSIPYKPALFSKKPKPEDLQAAIDNAASEVWSQFLLSVPQAELIQYDEPSNKQKIEARFDELVTISAGPQVRVDEKKKIIQVGGRGIVNVTLLRVIVGGDTRSNPVTSEIAIGFLVLPRLQQSVTSFDAEREKVTSSTGRQMSENVLSEEVSGSASGVTERTVEGAKTATESVERTSGSSTRVSQEAEYRVGNVVQVTGALSEAFNNAGFDAYDYSDIAANCGGPSSDVVMSAILERASGDLPGAMRKGVFDATRDDGCLAGEFFVLGTIDIDSIELKQGIVHASAIVNVQIFDLSRRIPKRVASIDSVRRDGEGTTEDKAVSNAISKATGLAGAEIVSAFANRL</sequence>
<protein>
    <recommendedName>
        <fullName evidence="5">Curli production assembly/transport component CsgG</fullName>
    </recommendedName>
</protein>
<evidence type="ECO:0000256" key="2">
    <source>
        <dbReference type="SAM" id="SignalP"/>
    </source>
</evidence>
<gene>
    <name evidence="3" type="ORF">GH975_06230</name>
</gene>
<dbReference type="AlphaFoldDB" id="A0A5Q2QAC6"/>
<evidence type="ECO:0000313" key="4">
    <source>
        <dbReference type="Proteomes" id="UP000388235"/>
    </source>
</evidence>
<dbReference type="Proteomes" id="UP000388235">
    <property type="component" value="Chromosome"/>
</dbReference>
<dbReference type="EMBL" id="CP045871">
    <property type="protein sequence ID" value="QGG80193.1"/>
    <property type="molecule type" value="Genomic_DNA"/>
</dbReference>
<keyword evidence="4" id="KW-1185">Reference proteome</keyword>
<feature type="signal peptide" evidence="2">
    <location>
        <begin position="1"/>
        <end position="27"/>
    </location>
</feature>
<accession>A0A5Q2QAC6</accession>
<evidence type="ECO:0000256" key="1">
    <source>
        <dbReference type="SAM" id="MobiDB-lite"/>
    </source>
</evidence>
<keyword evidence="2" id="KW-0732">Signal</keyword>